<organism evidence="1 2">
    <name type="scientific">Trichothecium roseum</name>
    <dbReference type="NCBI Taxonomy" id="47278"/>
    <lineage>
        <taxon>Eukaryota</taxon>
        <taxon>Fungi</taxon>
        <taxon>Dikarya</taxon>
        <taxon>Ascomycota</taxon>
        <taxon>Pezizomycotina</taxon>
        <taxon>Sordariomycetes</taxon>
        <taxon>Hypocreomycetidae</taxon>
        <taxon>Hypocreales</taxon>
        <taxon>Hypocreales incertae sedis</taxon>
        <taxon>Trichothecium</taxon>
    </lineage>
</organism>
<reference evidence="1" key="1">
    <citation type="submission" date="2022-10" db="EMBL/GenBank/DDBJ databases">
        <title>Complete Genome of Trichothecium roseum strain YXFP-22015, a Plant Pathogen Isolated from Citrus.</title>
        <authorList>
            <person name="Wang Y."/>
            <person name="Zhu L."/>
        </authorList>
    </citation>
    <scope>NUCLEOTIDE SEQUENCE</scope>
    <source>
        <strain evidence="1">YXFP-22015</strain>
    </source>
</reference>
<evidence type="ECO:0000313" key="2">
    <source>
        <dbReference type="Proteomes" id="UP001163324"/>
    </source>
</evidence>
<keyword evidence="2" id="KW-1185">Reference proteome</keyword>
<protein>
    <submittedName>
        <fullName evidence="1">Uncharacterized protein</fullName>
    </submittedName>
</protein>
<accession>A0ACC0UV53</accession>
<dbReference type="Proteomes" id="UP001163324">
    <property type="component" value="Chromosome 6"/>
</dbReference>
<evidence type="ECO:0000313" key="1">
    <source>
        <dbReference type="EMBL" id="KAI9897997.1"/>
    </source>
</evidence>
<comment type="caution">
    <text evidence="1">The sequence shown here is derived from an EMBL/GenBank/DDBJ whole genome shotgun (WGS) entry which is preliminary data.</text>
</comment>
<proteinExistence type="predicted"/>
<sequence length="163" mass="18699">MNIDAKRIIDFWYNRPPLQWIVAPDGLGHTIKSEFGHLVVKAQNRELQSWAEDPEASLALIALLYQFPRNLHRGTPEAFGTDDQAWEAAQNAVARDFDKQVTVIQASAYYIALMHKENLMSMIAARCLFEALKPRCTTEEERKWVDMGVTATARHMDQLREKV</sequence>
<name>A0ACC0UV53_9HYPO</name>
<dbReference type="EMBL" id="CM047945">
    <property type="protein sequence ID" value="KAI9897997.1"/>
    <property type="molecule type" value="Genomic_DNA"/>
</dbReference>
<gene>
    <name evidence="1" type="ORF">N3K66_006357</name>
</gene>